<feature type="compositionally biased region" description="Low complexity" evidence="3">
    <location>
        <begin position="806"/>
        <end position="820"/>
    </location>
</feature>
<feature type="domain" description="Mediator complex subunit 15 KIX" evidence="4">
    <location>
        <begin position="22"/>
        <end position="99"/>
    </location>
</feature>
<feature type="region of interest" description="Disordered" evidence="3">
    <location>
        <begin position="699"/>
        <end position="732"/>
    </location>
</feature>
<keyword evidence="2" id="KW-0539">Nucleus</keyword>
<feature type="compositionally biased region" description="Low complexity" evidence="3">
    <location>
        <begin position="983"/>
        <end position="998"/>
    </location>
</feature>
<dbReference type="InterPro" id="IPR036529">
    <property type="entry name" value="KIX_dom_sf"/>
</dbReference>
<feature type="compositionally biased region" description="Low complexity" evidence="3">
    <location>
        <begin position="224"/>
        <end position="238"/>
    </location>
</feature>
<dbReference type="FunFam" id="1.10.246.20:FF:000003">
    <property type="entry name" value="Mediator of RNA polymerase II transcription subunit 15a"/>
    <property type="match status" value="1"/>
</dbReference>
<evidence type="ECO:0000313" key="5">
    <source>
        <dbReference type="EMBL" id="KAJ0967352.1"/>
    </source>
</evidence>
<dbReference type="Pfam" id="PF16987">
    <property type="entry name" value="KIX_2"/>
    <property type="match status" value="1"/>
</dbReference>
<evidence type="ECO:0000256" key="3">
    <source>
        <dbReference type="SAM" id="MobiDB-lite"/>
    </source>
</evidence>
<evidence type="ECO:0000256" key="2">
    <source>
        <dbReference type="ARBA" id="ARBA00023242"/>
    </source>
</evidence>
<gene>
    <name evidence="5" type="ORF">J5N97_024269</name>
</gene>
<feature type="compositionally biased region" description="Low complexity" evidence="3">
    <location>
        <begin position="315"/>
        <end position="331"/>
    </location>
</feature>
<feature type="region of interest" description="Disordered" evidence="3">
    <location>
        <begin position="505"/>
        <end position="559"/>
    </location>
</feature>
<dbReference type="EMBL" id="JAGGNH010000007">
    <property type="protein sequence ID" value="KAJ0967352.1"/>
    <property type="molecule type" value="Genomic_DNA"/>
</dbReference>
<feature type="region of interest" description="Disordered" evidence="3">
    <location>
        <begin position="181"/>
        <end position="238"/>
    </location>
</feature>
<feature type="compositionally biased region" description="Polar residues" evidence="3">
    <location>
        <begin position="999"/>
        <end position="1018"/>
    </location>
</feature>
<feature type="compositionally biased region" description="Polar residues" evidence="3">
    <location>
        <begin position="181"/>
        <end position="223"/>
    </location>
</feature>
<feature type="compositionally biased region" description="Low complexity" evidence="3">
    <location>
        <begin position="259"/>
        <end position="283"/>
    </location>
</feature>
<reference evidence="5" key="2">
    <citation type="journal article" date="2022" name="Hortic Res">
        <title>The genome of Dioscorea zingiberensis sheds light on the biosynthesis, origin and evolution of the medicinally important diosgenin saponins.</title>
        <authorList>
            <person name="Li Y."/>
            <person name="Tan C."/>
            <person name="Li Z."/>
            <person name="Guo J."/>
            <person name="Li S."/>
            <person name="Chen X."/>
            <person name="Wang C."/>
            <person name="Dai X."/>
            <person name="Yang H."/>
            <person name="Song W."/>
            <person name="Hou L."/>
            <person name="Xu J."/>
            <person name="Tong Z."/>
            <person name="Xu A."/>
            <person name="Yuan X."/>
            <person name="Wang W."/>
            <person name="Yang Q."/>
            <person name="Chen L."/>
            <person name="Sun Z."/>
            <person name="Wang K."/>
            <person name="Pan B."/>
            <person name="Chen J."/>
            <person name="Bao Y."/>
            <person name="Liu F."/>
            <person name="Qi X."/>
            <person name="Gang D.R."/>
            <person name="Wen J."/>
            <person name="Li J."/>
        </authorList>
    </citation>
    <scope>NUCLEOTIDE SEQUENCE</scope>
    <source>
        <strain evidence="5">Dzin_1.0</strain>
    </source>
</reference>
<dbReference type="SUPFAM" id="SSF47040">
    <property type="entry name" value="Kix domain of CBP (creb binding protein)"/>
    <property type="match status" value="1"/>
</dbReference>
<dbReference type="GO" id="GO:0031490">
    <property type="term" value="F:chromatin DNA binding"/>
    <property type="evidence" value="ECO:0007669"/>
    <property type="project" value="InterPro"/>
</dbReference>
<feature type="region of interest" description="Disordered" evidence="3">
    <location>
        <begin position="439"/>
        <end position="467"/>
    </location>
</feature>
<feature type="compositionally biased region" description="Polar residues" evidence="3">
    <location>
        <begin position="969"/>
        <end position="982"/>
    </location>
</feature>
<feature type="region of interest" description="Disordered" evidence="3">
    <location>
        <begin position="963"/>
        <end position="1035"/>
    </location>
</feature>
<feature type="compositionally biased region" description="Polar residues" evidence="3">
    <location>
        <begin position="788"/>
        <end position="805"/>
    </location>
</feature>
<dbReference type="GO" id="GO:0003713">
    <property type="term" value="F:transcription coactivator activity"/>
    <property type="evidence" value="ECO:0007669"/>
    <property type="project" value="InterPro"/>
</dbReference>
<feature type="region of interest" description="Disordered" evidence="3">
    <location>
        <begin position="572"/>
        <end position="591"/>
    </location>
</feature>
<feature type="compositionally biased region" description="Low complexity" evidence="3">
    <location>
        <begin position="703"/>
        <end position="725"/>
    </location>
</feature>
<dbReference type="PANTHER" id="PTHR33137">
    <property type="entry name" value="MEDIATOR OF RNA POLYMERASE II TRANSCRIPTION SUBUNIT 15A-RELATED"/>
    <property type="match status" value="1"/>
</dbReference>
<feature type="region of interest" description="Disordered" evidence="3">
    <location>
        <begin position="252"/>
        <end position="283"/>
    </location>
</feature>
<accession>A0A9D5H8S9</accession>
<sequence length="1387" mass="152215">MEGGGWRPAGQGEAIVDPGVVDWRSQLQYDARQRIVNKIMETLKRHLSVSVPEGFAELKKIAVRFEEKIYAAATNQSDYLRKISLKMLSMETKTQNAAAVNPSSSNLVGSQSTADSALLGIQSQIGNQGQSLAMVNQSPARQSLLPQNVPNNAPSTSIQNSAGLPAPMSSISGITQPAMSHIGPNSNLQNVSSMPQSSINSVAGQGATPNIYANTQRQMQGRTQPPSIASQQHQQQSQNPLIYTQQFPQQMLKQKLTHPSLAQPHLQQQQQQQQPSLLQQNQLQSSQQSLVQMASSIPAGQSNIQQAQPTMLQTMQKSSLQNQQNSMQQSSYLHQHPQSIVRQQQSQPTLHQQSTSFQQQASSVPQQSILSSQQQQLMGQQSNMLTMQHNQLLGQQNNVTELQQQQRLPGQQNNLLSVQQSQQMLNQQSISLQQQQLGTENNLSGQQQQQLGPQNNLPGLQQQQQAQLLGSQPGISNMQPHQRSLQMLQQNKTAIPQTQQPSLAMLQSQNQQSQHPSSQQQLMPQIPSQPGQLQQQLGMQQQTGSMQREMQQRLQTSGTLLQSQNAIEQQKQFIQPQRGLPEVSSSATLDSTVPTNNIGVVDWQEETYQKIKSLKELYYVELQELNQKIALKFQQHESLLSAPKQSEQFEKLKNYKTMLERTLAFFQIAKANIQPGLKEKLPLYEKQILSFLASSRGQKNVPSHSSSQLQFQQSSGQPHGGHSQSTLQRSCQVSPIQQNDNMNQVQQMNLQGSATAMQPSASANMAHGSLPLSTVSVSTTQPSIMNPLQSTPNIDAMQGSSYGSLQQASINSAQQSIGASPQNTMSVTQQNNIHTLPHNSNTLQPNINSMQPTTNILQQQHLKQQQEQQQQQQLMQSQQMKQQLQHRHIQQQIMQQQQKQQILQQPPAMQQQLLQQQKQQQAAQLPVNQMAQHQINEEMKLRQGAGIKSGVYQQHFQAGQRLNYHHQQQKAGSSLPSSSPQNIQTSSPQISQHPSPQIDQLSLLSSLPKTGTPLQATNSPFVPSPSTPVPVDSEKVHSGIALPTSAVSSGSQQTNLNPPQSSIAVGTPGISASPLLAEFVSPDAHQLNGPVFSGKRGVTEKPLERLIKVIQSVPPEVLSSSVSDIGSVINMTDRIAGSAPGNGSRAAVGEDLVAMTKCRLQARNFMSQDGSAITKKMKRHISAMPLNVAPSDGRVENTFRESDSLDTCELESTAAYSIKRQKTEVNHALQEEIREINKKLIDTVVSVSDEDVDSVSVAAVGSGEGTVIKCSYSAVALSPSLKLHFASAQLSPILPLKLLLPPSYPKCSPILLDGLPVEPSQDFEDLSTKAKLRFSTSLRGLQQPISLREMARTWDVCTRKVISEYAQQSGGGAFSSKYGAWENCVGA</sequence>
<dbReference type="InterPro" id="IPR036546">
    <property type="entry name" value="MED15_KIX"/>
</dbReference>
<evidence type="ECO:0000256" key="1">
    <source>
        <dbReference type="ARBA" id="ARBA00004123"/>
    </source>
</evidence>
<dbReference type="Proteomes" id="UP001085076">
    <property type="component" value="Miscellaneous, Linkage group lg07"/>
</dbReference>
<comment type="caution">
    <text evidence="5">The sequence shown here is derived from an EMBL/GenBank/DDBJ whole genome shotgun (WGS) entry which is preliminary data.</text>
</comment>
<reference evidence="5" key="1">
    <citation type="submission" date="2021-03" db="EMBL/GenBank/DDBJ databases">
        <authorList>
            <person name="Li Z."/>
            <person name="Yang C."/>
        </authorList>
    </citation>
    <scope>NUCLEOTIDE SEQUENCE</scope>
    <source>
        <strain evidence="5">Dzin_1.0</strain>
        <tissue evidence="5">Leaf</tissue>
    </source>
</reference>
<dbReference type="Gene3D" id="1.10.246.20">
    <property type="entry name" value="Coactivator CBP, KIX domain"/>
    <property type="match status" value="1"/>
</dbReference>
<feature type="compositionally biased region" description="Polar residues" evidence="3">
    <location>
        <begin position="332"/>
        <end position="342"/>
    </location>
</feature>
<dbReference type="PANTHER" id="PTHR33137:SF4">
    <property type="entry name" value="MEDIATOR OF RNA POLYMERASE II TRANSCRIPTION SUBUNIT 15A-RELATED"/>
    <property type="match status" value="1"/>
</dbReference>
<feature type="compositionally biased region" description="Polar residues" evidence="3">
    <location>
        <begin position="548"/>
        <end position="559"/>
    </location>
</feature>
<dbReference type="InterPro" id="IPR044661">
    <property type="entry name" value="MED15a/b/c-like"/>
</dbReference>
<feature type="region of interest" description="Disordered" evidence="3">
    <location>
        <begin position="788"/>
        <end position="825"/>
    </location>
</feature>
<comment type="subcellular location">
    <subcellularLocation>
        <location evidence="1">Nucleus</location>
    </subcellularLocation>
</comment>
<proteinExistence type="predicted"/>
<organism evidence="5 6">
    <name type="scientific">Dioscorea zingiberensis</name>
    <dbReference type="NCBI Taxonomy" id="325984"/>
    <lineage>
        <taxon>Eukaryota</taxon>
        <taxon>Viridiplantae</taxon>
        <taxon>Streptophyta</taxon>
        <taxon>Embryophyta</taxon>
        <taxon>Tracheophyta</taxon>
        <taxon>Spermatophyta</taxon>
        <taxon>Magnoliopsida</taxon>
        <taxon>Liliopsida</taxon>
        <taxon>Dioscoreales</taxon>
        <taxon>Dioscoreaceae</taxon>
        <taxon>Dioscorea</taxon>
    </lineage>
</organism>
<name>A0A9D5H8S9_9LILI</name>
<keyword evidence="6" id="KW-1185">Reference proteome</keyword>
<feature type="compositionally biased region" description="Low complexity" evidence="3">
    <location>
        <begin position="505"/>
        <end position="547"/>
    </location>
</feature>
<dbReference type="GO" id="GO:0005634">
    <property type="term" value="C:nucleus"/>
    <property type="evidence" value="ECO:0007669"/>
    <property type="project" value="UniProtKB-SubCell"/>
</dbReference>
<evidence type="ECO:0000313" key="6">
    <source>
        <dbReference type="Proteomes" id="UP001085076"/>
    </source>
</evidence>
<evidence type="ECO:0000259" key="4">
    <source>
        <dbReference type="Pfam" id="PF16987"/>
    </source>
</evidence>
<feature type="compositionally biased region" description="Low complexity" evidence="3">
    <location>
        <begin position="343"/>
        <end position="375"/>
    </location>
</feature>
<feature type="region of interest" description="Disordered" evidence="3">
    <location>
        <begin position="312"/>
        <end position="375"/>
    </location>
</feature>
<protein>
    <recommendedName>
        <fullName evidence="4">Mediator complex subunit 15 KIX domain-containing protein</fullName>
    </recommendedName>
</protein>
<dbReference type="OrthoDB" id="785129at2759"/>